<organism evidence="2 3">
    <name type="scientific">Roseimaritima multifibrata</name>
    <dbReference type="NCBI Taxonomy" id="1930274"/>
    <lineage>
        <taxon>Bacteria</taxon>
        <taxon>Pseudomonadati</taxon>
        <taxon>Planctomycetota</taxon>
        <taxon>Planctomycetia</taxon>
        <taxon>Pirellulales</taxon>
        <taxon>Pirellulaceae</taxon>
        <taxon>Roseimaritima</taxon>
    </lineage>
</organism>
<dbReference type="RefSeq" id="WP_218933028.1">
    <property type="nucleotide sequence ID" value="NZ_CP036262.1"/>
</dbReference>
<dbReference type="EMBL" id="CP036262">
    <property type="protein sequence ID" value="QDS92425.1"/>
    <property type="molecule type" value="Genomic_DNA"/>
</dbReference>
<reference evidence="2 3" key="1">
    <citation type="submission" date="2019-02" db="EMBL/GenBank/DDBJ databases">
        <title>Deep-cultivation of Planctomycetes and their phenomic and genomic characterization uncovers novel biology.</title>
        <authorList>
            <person name="Wiegand S."/>
            <person name="Jogler M."/>
            <person name="Boedeker C."/>
            <person name="Pinto D."/>
            <person name="Vollmers J."/>
            <person name="Rivas-Marin E."/>
            <person name="Kohn T."/>
            <person name="Peeters S.H."/>
            <person name="Heuer A."/>
            <person name="Rast P."/>
            <person name="Oberbeckmann S."/>
            <person name="Bunk B."/>
            <person name="Jeske O."/>
            <person name="Meyerdierks A."/>
            <person name="Storesund J.E."/>
            <person name="Kallscheuer N."/>
            <person name="Luecker S."/>
            <person name="Lage O.M."/>
            <person name="Pohl T."/>
            <person name="Merkel B.J."/>
            <person name="Hornburger P."/>
            <person name="Mueller R.-W."/>
            <person name="Bruemmer F."/>
            <person name="Labrenz M."/>
            <person name="Spormann A.M."/>
            <person name="Op den Camp H."/>
            <person name="Overmann J."/>
            <person name="Amann R."/>
            <person name="Jetten M.S.M."/>
            <person name="Mascher T."/>
            <person name="Medema M.H."/>
            <person name="Devos D.P."/>
            <person name="Kaster A.-K."/>
            <person name="Ovreas L."/>
            <person name="Rohde M."/>
            <person name="Galperin M.Y."/>
            <person name="Jogler C."/>
        </authorList>
    </citation>
    <scope>NUCLEOTIDE SEQUENCE [LARGE SCALE GENOMIC DNA]</scope>
    <source>
        <strain evidence="2 3">FF011L</strain>
    </source>
</reference>
<dbReference type="AlphaFoldDB" id="A0A517MC33"/>
<keyword evidence="3" id="KW-1185">Reference proteome</keyword>
<sequence>MKLSAITCSIIFCGLIGFTGCKKQEEPKADPAGSGSAASEEGSHVHADGTAHAAHDGHMAGPHGGTVVDWGGGEYHVEFTVDHDKQEATVYILGSDEKSPVLVDTKSIDLSISDPVLQLTLAAAPQEGDPAGETSRFVGTHEKLSVVKEYSGTIVGVIDGTPFSGDFEEEAHDDGEHAHSHAGDDALVWEGEPKKHSGLLIQLGHHGQHLHAGEEVEPAVSIVRGGKPVADAKVFNALVSADGETVLAKEVATVYEPATKAEPAHYAQGALAIPAGVAKVILRYRIVVADGEPVTFDVPVDVE</sequence>
<name>A0A517MC33_9BACT</name>
<evidence type="ECO:0000313" key="2">
    <source>
        <dbReference type="EMBL" id="QDS92425.1"/>
    </source>
</evidence>
<proteinExistence type="predicted"/>
<dbReference type="KEGG" id="rml:FF011L_11680"/>
<dbReference type="PROSITE" id="PS51257">
    <property type="entry name" value="PROKAR_LIPOPROTEIN"/>
    <property type="match status" value="1"/>
</dbReference>
<protein>
    <submittedName>
        <fullName evidence="2">Uncharacterized protein</fullName>
    </submittedName>
</protein>
<gene>
    <name evidence="2" type="ORF">FF011L_11680</name>
</gene>
<evidence type="ECO:0000313" key="3">
    <source>
        <dbReference type="Proteomes" id="UP000320672"/>
    </source>
</evidence>
<feature type="compositionally biased region" description="Basic and acidic residues" evidence="1">
    <location>
        <begin position="41"/>
        <end position="58"/>
    </location>
</feature>
<feature type="region of interest" description="Disordered" evidence="1">
    <location>
        <begin position="25"/>
        <end position="65"/>
    </location>
</feature>
<evidence type="ECO:0000256" key="1">
    <source>
        <dbReference type="SAM" id="MobiDB-lite"/>
    </source>
</evidence>
<accession>A0A517MC33</accession>
<dbReference type="Proteomes" id="UP000320672">
    <property type="component" value="Chromosome"/>
</dbReference>